<comment type="subcellular location">
    <subcellularLocation>
        <location evidence="9">Cytoplasm</location>
    </subcellularLocation>
    <subcellularLocation>
        <location evidence="9">Cytoplasm</location>
        <location evidence="9">Cytoskeleton</location>
        <location evidence="9">Microtubule organizing center</location>
        <location evidence="9">Centrosome</location>
    </subcellularLocation>
</comment>
<dbReference type="InterPro" id="IPR045329">
    <property type="entry name" value="LZTS"/>
</dbReference>
<evidence type="ECO:0000313" key="12">
    <source>
        <dbReference type="Proteomes" id="UP000288216"/>
    </source>
</evidence>
<dbReference type="PANTHER" id="PTHR19354:SF4">
    <property type="entry name" value="ZIPPER PUTATIVE TUMOR SUPPRESSOR 2-RELATED"/>
    <property type="match status" value="1"/>
</dbReference>
<proteinExistence type="inferred from homology"/>
<keyword evidence="6 9" id="KW-0175">Coiled coil</keyword>
<dbReference type="GO" id="GO:0005813">
    <property type="term" value="C:centrosome"/>
    <property type="evidence" value="ECO:0007669"/>
    <property type="project" value="UniProtKB-SubCell"/>
</dbReference>
<dbReference type="GO" id="GO:0000281">
    <property type="term" value="P:mitotic cytokinesis"/>
    <property type="evidence" value="ECO:0007669"/>
    <property type="project" value="UniProtKB-UniRule"/>
</dbReference>
<evidence type="ECO:0000256" key="8">
    <source>
        <dbReference type="ARBA" id="ARBA00023306"/>
    </source>
</evidence>
<feature type="compositionally biased region" description="Polar residues" evidence="10">
    <location>
        <begin position="314"/>
        <end position="324"/>
    </location>
</feature>
<evidence type="ECO:0000256" key="9">
    <source>
        <dbReference type="HAMAP-Rule" id="MF_03026"/>
    </source>
</evidence>
<dbReference type="Gene3D" id="1.10.287.1490">
    <property type="match status" value="1"/>
</dbReference>
<comment type="caution">
    <text evidence="11">The sequence shown here is derived from an EMBL/GenBank/DDBJ whole genome shotgun (WGS) entry which is preliminary data.</text>
</comment>
<feature type="compositionally biased region" description="Polar residues" evidence="10">
    <location>
        <begin position="230"/>
        <end position="251"/>
    </location>
</feature>
<keyword evidence="5 9" id="KW-0498">Mitosis</keyword>
<dbReference type="PANTHER" id="PTHR19354">
    <property type="entry name" value="ZIPPER PUTATIVE TUMOR SUPPRESSOR 2 HOMOLOG-LIKE PROTEIN-RELATED"/>
    <property type="match status" value="1"/>
</dbReference>
<dbReference type="InterPro" id="IPR028597">
    <property type="entry name" value="LZTS2"/>
</dbReference>
<dbReference type="STRING" id="75743.A0A401NUM9"/>
<dbReference type="AlphaFoldDB" id="A0A401NUM9"/>
<keyword evidence="12" id="KW-1185">Reference proteome</keyword>
<dbReference type="GO" id="GO:0030496">
    <property type="term" value="C:midbody"/>
    <property type="evidence" value="ECO:0007669"/>
    <property type="project" value="UniProtKB-UniRule"/>
</dbReference>
<accession>A0A401NUM9</accession>
<keyword evidence="4 9" id="KW-0493">Microtubule</keyword>
<organism evidence="11 12">
    <name type="scientific">Scyliorhinus torazame</name>
    <name type="common">Cloudy catshark</name>
    <name type="synonym">Catulus torazame</name>
    <dbReference type="NCBI Taxonomy" id="75743"/>
    <lineage>
        <taxon>Eukaryota</taxon>
        <taxon>Metazoa</taxon>
        <taxon>Chordata</taxon>
        <taxon>Craniata</taxon>
        <taxon>Vertebrata</taxon>
        <taxon>Chondrichthyes</taxon>
        <taxon>Elasmobranchii</taxon>
        <taxon>Galeomorphii</taxon>
        <taxon>Galeoidea</taxon>
        <taxon>Carcharhiniformes</taxon>
        <taxon>Scyliorhinidae</taxon>
        <taxon>Scyliorhinus</taxon>
    </lineage>
</organism>
<keyword evidence="7 9" id="KW-0206">Cytoskeleton</keyword>
<dbReference type="GO" id="GO:0005874">
    <property type="term" value="C:microtubule"/>
    <property type="evidence" value="ECO:0007669"/>
    <property type="project" value="UniProtKB-KW"/>
</dbReference>
<dbReference type="EMBL" id="BFAA01000057">
    <property type="protein sequence ID" value="GCB64596.1"/>
    <property type="molecule type" value="Genomic_DNA"/>
</dbReference>
<evidence type="ECO:0000256" key="7">
    <source>
        <dbReference type="ARBA" id="ARBA00023212"/>
    </source>
</evidence>
<keyword evidence="3 9" id="KW-0879">Wnt signaling pathway</keyword>
<evidence type="ECO:0000256" key="4">
    <source>
        <dbReference type="ARBA" id="ARBA00022701"/>
    </source>
</evidence>
<feature type="region of interest" description="Disordered" evidence="10">
    <location>
        <begin position="1"/>
        <end position="27"/>
    </location>
</feature>
<dbReference type="HAMAP" id="MF_03026">
    <property type="entry name" value="LZTS2"/>
    <property type="match status" value="1"/>
</dbReference>
<gene>
    <name evidence="9" type="primary">LZTS2</name>
    <name evidence="9" type="synonym">LAPSER1</name>
    <name evidence="11" type="ORF">scyTo_0000293</name>
</gene>
<dbReference type="OMA" id="LQHNYVQ"/>
<dbReference type="Pfam" id="PF06818">
    <property type="entry name" value="Fez1"/>
    <property type="match status" value="1"/>
</dbReference>
<dbReference type="GO" id="GO:0051168">
    <property type="term" value="P:nuclear export"/>
    <property type="evidence" value="ECO:0007669"/>
    <property type="project" value="UniProtKB-UniRule"/>
</dbReference>
<protein>
    <recommendedName>
        <fullName evidence="9">Leucine zipper putative tumor suppressor 2 homolog</fullName>
    </recommendedName>
    <alternativeName>
        <fullName evidence="9">Protein LAPSER1</fullName>
    </alternativeName>
</protein>
<keyword evidence="8 9" id="KW-0131">Cell cycle</keyword>
<comment type="function">
    <text evidence="9">Negative regulator of katanin-mediated microtubule severing and release from the centrosome. Required for central spindle formation and the completion of cytokinesis. Negative regulator of the Wnt signaling pathway. Represses beta-catenin-mediated transcriptional activation by promoting the nuclear exclusion of beta-catenin.</text>
</comment>
<dbReference type="GO" id="GO:0016055">
    <property type="term" value="P:Wnt signaling pathway"/>
    <property type="evidence" value="ECO:0007669"/>
    <property type="project" value="UniProtKB-KW"/>
</dbReference>
<feature type="region of interest" description="Disordered" evidence="10">
    <location>
        <begin position="230"/>
        <end position="326"/>
    </location>
</feature>
<name>A0A401NUM9_SCYTO</name>
<evidence type="ECO:0000256" key="3">
    <source>
        <dbReference type="ARBA" id="ARBA00022687"/>
    </source>
</evidence>
<dbReference type="GO" id="GO:0090090">
    <property type="term" value="P:negative regulation of canonical Wnt signaling pathway"/>
    <property type="evidence" value="ECO:0007669"/>
    <property type="project" value="TreeGrafter"/>
</dbReference>
<reference evidence="11 12" key="1">
    <citation type="journal article" date="2018" name="Nat. Ecol. Evol.">
        <title>Shark genomes provide insights into elasmobranch evolution and the origin of vertebrates.</title>
        <authorList>
            <person name="Hara Y"/>
            <person name="Yamaguchi K"/>
            <person name="Onimaru K"/>
            <person name="Kadota M"/>
            <person name="Koyanagi M"/>
            <person name="Keeley SD"/>
            <person name="Tatsumi K"/>
            <person name="Tanaka K"/>
            <person name="Motone F"/>
            <person name="Kageyama Y"/>
            <person name="Nozu R"/>
            <person name="Adachi N"/>
            <person name="Nishimura O"/>
            <person name="Nakagawa R"/>
            <person name="Tanegashima C"/>
            <person name="Kiyatake I"/>
            <person name="Matsumoto R"/>
            <person name="Murakumo K"/>
            <person name="Nishida K"/>
            <person name="Terakita A"/>
            <person name="Kuratani S"/>
            <person name="Sato K"/>
            <person name="Hyodo S Kuraku.S."/>
        </authorList>
    </citation>
    <scope>NUCLEOTIDE SEQUENCE [LARGE SCALE GENOMIC DNA]</scope>
</reference>
<comment type="similarity">
    <text evidence="9">Belongs to the LZTS2 family.</text>
</comment>
<dbReference type="GO" id="GO:0051013">
    <property type="term" value="P:microtubule severing"/>
    <property type="evidence" value="ECO:0007669"/>
    <property type="project" value="UniProtKB-UniRule"/>
</dbReference>
<evidence type="ECO:0000256" key="5">
    <source>
        <dbReference type="ARBA" id="ARBA00022776"/>
    </source>
</evidence>
<evidence type="ECO:0000256" key="1">
    <source>
        <dbReference type="ARBA" id="ARBA00022490"/>
    </source>
</evidence>
<dbReference type="OrthoDB" id="10030037at2759"/>
<feature type="compositionally biased region" description="Low complexity" evidence="10">
    <location>
        <begin position="289"/>
        <end position="304"/>
    </location>
</feature>
<feature type="coiled-coil region" evidence="9">
    <location>
        <begin position="479"/>
        <end position="657"/>
    </location>
</feature>
<sequence>MAMVQAMPIASEHQNSESETNLQTSAASPILQSTMGSVGSLVSGRNYHDKHCKATEYSSKCRKTGQAQSIYRQPDGHLKNGYSQDRVGGVATRKQCSATGKSGNYAYLNEDHRNGGWNTMESPSSPCSDPEDFREPRSMNGNIRGPPPKIIPVSGKLEKNIEKNLIRPTAFKPVLPKNRNAVQYLVPRPGNGLSDSQGSLNILFNGNSVGSVNCVEKRNSLQGYNCRNSANSGTMSDSGRNSLSSLPTYSTGCGHHPEPVSSSTGQINLDGGGQHAFHERGMTGMNGLSNSDSGRSSSSKSTASLNGRGHPLSDSGSCDRSPVSSHELAIRELEEKLRERDTELQQLRESLDENEAALCQIYEEKQRRCEQEMEELKQNCASKLKQNSQKAQRMQQVLQLQVFQLQQEKKKLQEDFAQLLQERELLEKKCASIEKEQTELGPRLEETKWEVCQKSGEISLLKQQLKDSQAELSLKGNEIVSLKVQLREIRAELQDHEDEIHEFRDSVHTKTLELEVCENELQRKKNEAELLREKLGKLEQESTGLREALGSTRHAAVTCQEQEDPFLMYESDEAKVQRQNADNQQALRQQVEKLRAELMYERKRCENQLQNFEVERRTWQGEKEKVIRYQKQLQHNYIQMYRRNRELEREMRQFSLELQSRAIDALEVRNKDIRFEEITATEI</sequence>
<feature type="compositionally biased region" description="Polar residues" evidence="10">
    <location>
        <begin position="17"/>
        <end position="27"/>
    </location>
</feature>
<dbReference type="GO" id="GO:0005737">
    <property type="term" value="C:cytoplasm"/>
    <property type="evidence" value="ECO:0007669"/>
    <property type="project" value="UniProtKB-SubCell"/>
</dbReference>
<keyword evidence="2 9" id="KW-0132">Cell division</keyword>
<keyword evidence="1 9" id="KW-0963">Cytoplasm</keyword>
<evidence type="ECO:0000256" key="2">
    <source>
        <dbReference type="ARBA" id="ARBA00022618"/>
    </source>
</evidence>
<dbReference type="Proteomes" id="UP000288216">
    <property type="component" value="Unassembled WGS sequence"/>
</dbReference>
<evidence type="ECO:0000256" key="10">
    <source>
        <dbReference type="SAM" id="MobiDB-lite"/>
    </source>
</evidence>
<evidence type="ECO:0000313" key="11">
    <source>
        <dbReference type="EMBL" id="GCB64596.1"/>
    </source>
</evidence>
<dbReference type="GO" id="GO:0051255">
    <property type="term" value="P:spindle midzone assembly"/>
    <property type="evidence" value="ECO:0007669"/>
    <property type="project" value="UniProtKB-UniRule"/>
</dbReference>
<evidence type="ECO:0000256" key="6">
    <source>
        <dbReference type="ARBA" id="ARBA00023054"/>
    </source>
</evidence>